<dbReference type="KEGG" id="tva:4768933"/>
<sequence length="440" mass="50107">MSSIISLKLNNGEITKQETYTVTSVLDILEKTDMNSQESIDNTINVVKSYSLFNNVYKTNICNSILETIYSKISSPALTNIQFGLILLESFTVTDAVTLNDEIVDDLIQHTAPLIQKNDLMILTCVFSIYNKIASNDNYTRAIVQIIDIPSLISTIMNNSDIQYITVAINLLSTYCKFLGREFNQEELIPVFDCASHLLSVIIPDPNLSEPVFDENYKPILESILFLLVKAGTNAVWDTLWNKYNLLPYMNNCFLYIHHTTIKMLGLKLFNRLLENSILIGTLNYEKVVSLIKHKSFAIQTEALKCIGLIDERKFVKLLNETDLLQQFHDILIDGRVKAKLIVIDIIERRKDAFNFLYFYEDTMIETLLSNLAESSSKTQRQICLILTMIQRKMNDEGRADEMRSTLVSLGAEDILNEISLDNNLVADSATELLNFIICE</sequence>
<keyword evidence="2" id="KW-1185">Reference proteome</keyword>
<dbReference type="AlphaFoldDB" id="A2E8Q5"/>
<name>A2E8Q5_TRIV3</name>
<dbReference type="SMR" id="A2E8Q5"/>
<proteinExistence type="predicted"/>
<evidence type="ECO:0000313" key="2">
    <source>
        <dbReference type="Proteomes" id="UP000001542"/>
    </source>
</evidence>
<organism evidence="1 2">
    <name type="scientific">Trichomonas vaginalis (strain ATCC PRA-98 / G3)</name>
    <dbReference type="NCBI Taxonomy" id="412133"/>
    <lineage>
        <taxon>Eukaryota</taxon>
        <taxon>Metamonada</taxon>
        <taxon>Parabasalia</taxon>
        <taxon>Trichomonadida</taxon>
        <taxon>Trichomonadidae</taxon>
        <taxon>Trichomonas</taxon>
    </lineage>
</organism>
<reference evidence="1" key="1">
    <citation type="submission" date="2006-10" db="EMBL/GenBank/DDBJ databases">
        <authorList>
            <person name="Amadeo P."/>
            <person name="Zhao Q."/>
            <person name="Wortman J."/>
            <person name="Fraser-Liggett C."/>
            <person name="Carlton J."/>
        </authorList>
    </citation>
    <scope>NUCLEOTIDE SEQUENCE</scope>
    <source>
        <strain evidence="1">G3</strain>
    </source>
</reference>
<dbReference type="InterPro" id="IPR016024">
    <property type="entry name" value="ARM-type_fold"/>
</dbReference>
<gene>
    <name evidence="1" type="ORF">TVAG_446970</name>
</gene>
<dbReference type="VEuPathDB" id="TrichDB:TVAGG3_0343470"/>
<dbReference type="InParanoid" id="A2E8Q5"/>
<dbReference type="SUPFAM" id="SSF48371">
    <property type="entry name" value="ARM repeat"/>
    <property type="match status" value="1"/>
</dbReference>
<dbReference type="RefSeq" id="XP_001323217.1">
    <property type="nucleotide sequence ID" value="XM_001323182.1"/>
</dbReference>
<evidence type="ECO:0000313" key="1">
    <source>
        <dbReference type="EMBL" id="EAY10994.1"/>
    </source>
</evidence>
<dbReference type="VEuPathDB" id="TrichDB:TVAG_446970"/>
<accession>A2E8Q5</accession>
<dbReference type="Proteomes" id="UP000001542">
    <property type="component" value="Unassembled WGS sequence"/>
</dbReference>
<dbReference type="EMBL" id="DS113328">
    <property type="protein sequence ID" value="EAY10994.1"/>
    <property type="molecule type" value="Genomic_DNA"/>
</dbReference>
<protein>
    <submittedName>
        <fullName evidence="1">Uncharacterized protein</fullName>
    </submittedName>
</protein>
<reference evidence="1" key="2">
    <citation type="journal article" date="2007" name="Science">
        <title>Draft genome sequence of the sexually transmitted pathogen Trichomonas vaginalis.</title>
        <authorList>
            <person name="Carlton J.M."/>
            <person name="Hirt R.P."/>
            <person name="Silva J.C."/>
            <person name="Delcher A.L."/>
            <person name="Schatz M."/>
            <person name="Zhao Q."/>
            <person name="Wortman J.R."/>
            <person name="Bidwell S.L."/>
            <person name="Alsmark U.C.M."/>
            <person name="Besteiro S."/>
            <person name="Sicheritz-Ponten T."/>
            <person name="Noel C.J."/>
            <person name="Dacks J.B."/>
            <person name="Foster P.G."/>
            <person name="Simillion C."/>
            <person name="Van de Peer Y."/>
            <person name="Miranda-Saavedra D."/>
            <person name="Barton G.J."/>
            <person name="Westrop G.D."/>
            <person name="Mueller S."/>
            <person name="Dessi D."/>
            <person name="Fiori P.L."/>
            <person name="Ren Q."/>
            <person name="Paulsen I."/>
            <person name="Zhang H."/>
            <person name="Bastida-Corcuera F.D."/>
            <person name="Simoes-Barbosa A."/>
            <person name="Brown M.T."/>
            <person name="Hayes R.D."/>
            <person name="Mukherjee M."/>
            <person name="Okumura C.Y."/>
            <person name="Schneider R."/>
            <person name="Smith A.J."/>
            <person name="Vanacova S."/>
            <person name="Villalvazo M."/>
            <person name="Haas B.J."/>
            <person name="Pertea M."/>
            <person name="Feldblyum T.V."/>
            <person name="Utterback T.R."/>
            <person name="Shu C.L."/>
            <person name="Osoegawa K."/>
            <person name="de Jong P.J."/>
            <person name="Hrdy I."/>
            <person name="Horvathova L."/>
            <person name="Zubacova Z."/>
            <person name="Dolezal P."/>
            <person name="Malik S.B."/>
            <person name="Logsdon J.M. Jr."/>
            <person name="Henze K."/>
            <person name="Gupta A."/>
            <person name="Wang C.C."/>
            <person name="Dunne R.L."/>
            <person name="Upcroft J.A."/>
            <person name="Upcroft P."/>
            <person name="White O."/>
            <person name="Salzberg S.L."/>
            <person name="Tang P."/>
            <person name="Chiu C.-H."/>
            <person name="Lee Y.-S."/>
            <person name="Embley T.M."/>
            <person name="Coombs G.H."/>
            <person name="Mottram J.C."/>
            <person name="Tachezy J."/>
            <person name="Fraser-Liggett C.M."/>
            <person name="Johnson P.J."/>
        </authorList>
    </citation>
    <scope>NUCLEOTIDE SEQUENCE [LARGE SCALE GENOMIC DNA]</scope>
    <source>
        <strain evidence="1">G3</strain>
    </source>
</reference>